<name>A0A1Q5T821_9BACL</name>
<dbReference type="AlphaFoldDB" id="A0A1Q5T821"/>
<comment type="caution">
    <text evidence="2">The sequence shown here is derived from an EMBL/GenBank/DDBJ whole genome shotgun (WGS) entry which is preliminary data.</text>
</comment>
<reference evidence="2 3" key="1">
    <citation type="submission" date="2016-11" db="EMBL/GenBank/DDBJ databases">
        <authorList>
            <person name="Kadnikov V."/>
            <person name="Nazina T."/>
        </authorList>
    </citation>
    <scope>NUCLEOTIDE SEQUENCE [LARGE SCALE GENOMIC DNA]</scope>
    <source>
        <strain evidence="2 3">1017</strain>
    </source>
</reference>
<reference evidence="3" key="2">
    <citation type="submission" date="2017-01" db="EMBL/GenBank/DDBJ databases">
        <title>Genome sequencing and annotation of Geobacillus sp. 1017, a Hydrocarbon-Oxidizing Thermophilic Bacterium Isolated from a Heavy Oil Reservoir (China).</title>
        <authorList>
            <person name="Kadnikov V.V."/>
            <person name="Mardanov A.V."/>
            <person name="Poltaraus A.B."/>
            <person name="Sokolova D.S."/>
            <person name="Semenova E.M."/>
            <person name="Ravin N.V."/>
            <person name="Tourova T.P."/>
            <person name="Nazina T.N."/>
        </authorList>
    </citation>
    <scope>NUCLEOTIDE SEQUENCE [LARGE SCALE GENOMIC DNA]</scope>
    <source>
        <strain evidence="3">1017</strain>
    </source>
</reference>
<evidence type="ECO:0000256" key="1">
    <source>
        <dbReference type="SAM" id="Phobius"/>
    </source>
</evidence>
<protein>
    <submittedName>
        <fullName evidence="2">Uncharacterized protein</fullName>
    </submittedName>
</protein>
<proteinExistence type="predicted"/>
<feature type="transmembrane region" description="Helical" evidence="1">
    <location>
        <begin position="43"/>
        <end position="62"/>
    </location>
</feature>
<keyword evidence="1" id="KW-0472">Membrane</keyword>
<evidence type="ECO:0000313" key="3">
    <source>
        <dbReference type="Proteomes" id="UP000186030"/>
    </source>
</evidence>
<keyword evidence="1" id="KW-0812">Transmembrane</keyword>
<accession>A0A1Q5T821</accession>
<dbReference type="EMBL" id="MQMG01000003">
    <property type="protein sequence ID" value="OKO96325.1"/>
    <property type="molecule type" value="Genomic_DNA"/>
</dbReference>
<evidence type="ECO:0000313" key="2">
    <source>
        <dbReference type="EMBL" id="OKO96325.1"/>
    </source>
</evidence>
<sequence>MWYKKEKCCFGFLYHDRLSLSSTLCGEEPVKAKNVIFLKLNKIAFGVVFVLYIHRFFLAKWGDNHYYVRFYWLYS</sequence>
<gene>
    <name evidence="2" type="ORF">BRO54_0504</name>
</gene>
<keyword evidence="1" id="KW-1133">Transmembrane helix</keyword>
<dbReference type="Proteomes" id="UP000186030">
    <property type="component" value="Unassembled WGS sequence"/>
</dbReference>
<organism evidence="2 3">
    <name type="scientific">Geobacillus proteiniphilus</name>
    <dbReference type="NCBI Taxonomy" id="860353"/>
    <lineage>
        <taxon>Bacteria</taxon>
        <taxon>Bacillati</taxon>
        <taxon>Bacillota</taxon>
        <taxon>Bacilli</taxon>
        <taxon>Bacillales</taxon>
        <taxon>Anoxybacillaceae</taxon>
        <taxon>Geobacillus</taxon>
    </lineage>
</organism>